<dbReference type="STRING" id="1227457.C451_17145"/>
<evidence type="ECO:0000313" key="3">
    <source>
        <dbReference type="Proteomes" id="UP000011680"/>
    </source>
</evidence>
<dbReference type="AlphaFoldDB" id="M0MXB9"/>
<accession>M0MXB9</accession>
<comment type="caution">
    <text evidence="2">The sequence shown here is derived from an EMBL/GenBank/DDBJ whole genome shotgun (WGS) entry which is preliminary data.</text>
</comment>
<dbReference type="EMBL" id="AOMF01000171">
    <property type="protein sequence ID" value="EMA50246.1"/>
    <property type="molecule type" value="Genomic_DNA"/>
</dbReference>
<dbReference type="PATRIC" id="fig|1227457.3.peg.3341"/>
<dbReference type="Proteomes" id="UP000011680">
    <property type="component" value="Unassembled WGS sequence"/>
</dbReference>
<evidence type="ECO:0000313" key="2">
    <source>
        <dbReference type="EMBL" id="EMA50246.1"/>
    </source>
</evidence>
<feature type="region of interest" description="Disordered" evidence="1">
    <location>
        <begin position="1"/>
        <end position="29"/>
    </location>
</feature>
<proteinExistence type="predicted"/>
<sequence>MPDDTPTARRTVPQTDDGPIGHPSSDYHSYGDDRLRQCFTGATVAFSASTGRTGGRYTRCVVEERLRVRGIDPLDVVAELNDD</sequence>
<name>M0MXB9_9EURY</name>
<protein>
    <submittedName>
        <fullName evidence="2">Uncharacterized protein</fullName>
    </submittedName>
</protein>
<keyword evidence="3" id="KW-1185">Reference proteome</keyword>
<gene>
    <name evidence="2" type="ORF">C451_17145</name>
</gene>
<evidence type="ECO:0000256" key="1">
    <source>
        <dbReference type="SAM" id="MobiDB-lite"/>
    </source>
</evidence>
<reference evidence="2 3" key="1">
    <citation type="journal article" date="2014" name="PLoS Genet.">
        <title>Phylogenetically driven sequencing of extremely halophilic archaea reveals strategies for static and dynamic osmo-response.</title>
        <authorList>
            <person name="Becker E.A."/>
            <person name="Seitzer P.M."/>
            <person name="Tritt A."/>
            <person name="Larsen D."/>
            <person name="Krusor M."/>
            <person name="Yao A.I."/>
            <person name="Wu D."/>
            <person name="Madern D."/>
            <person name="Eisen J.A."/>
            <person name="Darling A.E."/>
            <person name="Facciotti M.T."/>
        </authorList>
    </citation>
    <scope>NUCLEOTIDE SEQUENCE [LARGE SCALE GENOMIC DNA]</scope>
    <source>
        <strain evidence="2 3">JCM 13552</strain>
    </source>
</reference>
<organism evidence="2 3">
    <name type="scientific">Halococcus thailandensis JCM 13552</name>
    <dbReference type="NCBI Taxonomy" id="1227457"/>
    <lineage>
        <taxon>Archaea</taxon>
        <taxon>Methanobacteriati</taxon>
        <taxon>Methanobacteriota</taxon>
        <taxon>Stenosarchaea group</taxon>
        <taxon>Halobacteria</taxon>
        <taxon>Halobacteriales</taxon>
        <taxon>Halococcaceae</taxon>
        <taxon>Halococcus</taxon>
    </lineage>
</organism>
<dbReference type="RefSeq" id="WP_007742409.1">
    <property type="nucleotide sequence ID" value="NZ_AOMF01000171.1"/>
</dbReference>